<evidence type="ECO:0000256" key="1">
    <source>
        <dbReference type="SAM" id="Phobius"/>
    </source>
</evidence>
<feature type="transmembrane region" description="Helical" evidence="1">
    <location>
        <begin position="569"/>
        <end position="590"/>
    </location>
</feature>
<keyword evidence="3" id="KW-1185">Reference proteome</keyword>
<keyword evidence="1" id="KW-0812">Transmembrane</keyword>
<evidence type="ECO:0000313" key="2">
    <source>
        <dbReference type="EMBL" id="STX50895.1"/>
    </source>
</evidence>
<name>A0A378JI78_9GAMM</name>
<protein>
    <submittedName>
        <fullName evidence="2">Uncharacterized protein</fullName>
    </submittedName>
</protein>
<dbReference type="Proteomes" id="UP000254794">
    <property type="component" value="Unassembled WGS sequence"/>
</dbReference>
<sequence>MINQTDISKYYLKQDPEQDKNICEVFASQIMRFIAEKIGEDPSIIANVSYLPLSFDKGLYIASELFQDYRDLYLDAYLAYQLPAYQELRRVVGDKFYTLPHHRPRYFEYDICIDTMTEAGRYKDLIPGLAKRGIIDDPDTHYKNIGAVPIKKSTDQELIPIFENARYIGYCIKKAIPQDYPLNEIEEISINHIKYYKFKLARQPDIDEYSEAFIIHNKNYYLIPNIGNTRAVQIDFGGALGDFRLFGQRKFDERIHLKSFHNLFRYHPSYSGPPAYHDQISDALTYSATYFFETLARYSMIDRGELTEFINQQIDIAVACYKNQPQIILDFAHRIGLNNSETNLTNLDLLSHQIKQFLQENFISRQEHAKLLFLRHFCQLDYTAQITLMTSYELPEQNAKLKDKLIRMFFQNLKEANPSFFTTLKSIQQLNLSNAYYNESDLLKLKLLLHQQLCKAYLKGRLENKAPGIQKIIEQTSDLLSEFVKTKSALNKLSMNDFQKADQLIKNFINTATQYKQTCITATTDQTIIMAACTLSGALVGAVLGAALGIFIGGLIFGPLTTMAGTAQGITMGIALGSAIISLLAGASTANKLTRYHLFKSMDKYTQNISDSLTSSICPESTAPCVC</sequence>
<proteinExistence type="predicted"/>
<dbReference type="EMBL" id="UGOD01000001">
    <property type="protein sequence ID" value="STX50895.1"/>
    <property type="molecule type" value="Genomic_DNA"/>
</dbReference>
<keyword evidence="1" id="KW-0472">Membrane</keyword>
<reference evidence="2 3" key="1">
    <citation type="submission" date="2018-06" db="EMBL/GenBank/DDBJ databases">
        <authorList>
            <consortium name="Pathogen Informatics"/>
            <person name="Doyle S."/>
        </authorList>
    </citation>
    <scope>NUCLEOTIDE SEQUENCE [LARGE SCALE GENOMIC DNA]</scope>
    <source>
        <strain evidence="2 3">NCTC13316</strain>
    </source>
</reference>
<gene>
    <name evidence="2" type="ORF">NCTC13316_00983</name>
</gene>
<dbReference type="OrthoDB" id="5652462at2"/>
<feature type="transmembrane region" description="Helical" evidence="1">
    <location>
        <begin position="528"/>
        <end position="557"/>
    </location>
</feature>
<dbReference type="AlphaFoldDB" id="A0A378JI78"/>
<organism evidence="2 3">
    <name type="scientific">Legionella busanensis</name>
    <dbReference type="NCBI Taxonomy" id="190655"/>
    <lineage>
        <taxon>Bacteria</taxon>
        <taxon>Pseudomonadati</taxon>
        <taxon>Pseudomonadota</taxon>
        <taxon>Gammaproteobacteria</taxon>
        <taxon>Legionellales</taxon>
        <taxon>Legionellaceae</taxon>
        <taxon>Legionella</taxon>
    </lineage>
</organism>
<keyword evidence="1" id="KW-1133">Transmembrane helix</keyword>
<evidence type="ECO:0000313" key="3">
    <source>
        <dbReference type="Proteomes" id="UP000254794"/>
    </source>
</evidence>
<dbReference type="RefSeq" id="WP_115330569.1">
    <property type="nucleotide sequence ID" value="NZ_CAAAHP010000007.1"/>
</dbReference>
<accession>A0A378JI78</accession>